<proteinExistence type="predicted"/>
<gene>
    <name evidence="2" type="ORF">V6N12_055990</name>
</gene>
<reference evidence="2 3" key="1">
    <citation type="journal article" date="2024" name="G3 (Bethesda)">
        <title>Genome assembly of Hibiscus sabdariffa L. provides insights into metabolisms of medicinal natural products.</title>
        <authorList>
            <person name="Kim T."/>
        </authorList>
    </citation>
    <scope>NUCLEOTIDE SEQUENCE [LARGE SCALE GENOMIC DNA]</scope>
    <source>
        <strain evidence="2">TK-2024</strain>
        <tissue evidence="2">Old leaves</tissue>
    </source>
</reference>
<evidence type="ECO:0000313" key="3">
    <source>
        <dbReference type="Proteomes" id="UP001472677"/>
    </source>
</evidence>
<evidence type="ECO:0000313" key="2">
    <source>
        <dbReference type="EMBL" id="KAK8522273.1"/>
    </source>
</evidence>
<name>A0ABR2CR75_9ROSI</name>
<organism evidence="2 3">
    <name type="scientific">Hibiscus sabdariffa</name>
    <name type="common">roselle</name>
    <dbReference type="NCBI Taxonomy" id="183260"/>
    <lineage>
        <taxon>Eukaryota</taxon>
        <taxon>Viridiplantae</taxon>
        <taxon>Streptophyta</taxon>
        <taxon>Embryophyta</taxon>
        <taxon>Tracheophyta</taxon>
        <taxon>Spermatophyta</taxon>
        <taxon>Magnoliopsida</taxon>
        <taxon>eudicotyledons</taxon>
        <taxon>Gunneridae</taxon>
        <taxon>Pentapetalae</taxon>
        <taxon>rosids</taxon>
        <taxon>malvids</taxon>
        <taxon>Malvales</taxon>
        <taxon>Malvaceae</taxon>
        <taxon>Malvoideae</taxon>
        <taxon>Hibiscus</taxon>
    </lineage>
</organism>
<sequence length="92" mass="10323">MASKYGVPSDEPDHANTMSCSFSSEAPQMRKYKFDNLGSWPAPTVLSQKTLQSATPRHWPIFSDRSNQPSFSAQDTSNHHLSFISHTARLQL</sequence>
<comment type="caution">
    <text evidence="2">The sequence shown here is derived from an EMBL/GenBank/DDBJ whole genome shotgun (WGS) entry which is preliminary data.</text>
</comment>
<evidence type="ECO:0000256" key="1">
    <source>
        <dbReference type="SAM" id="MobiDB-lite"/>
    </source>
</evidence>
<keyword evidence="3" id="KW-1185">Reference proteome</keyword>
<dbReference type="Proteomes" id="UP001472677">
    <property type="component" value="Unassembled WGS sequence"/>
</dbReference>
<protein>
    <submittedName>
        <fullName evidence="2">Uncharacterized protein</fullName>
    </submittedName>
</protein>
<feature type="region of interest" description="Disordered" evidence="1">
    <location>
        <begin position="1"/>
        <end position="22"/>
    </location>
</feature>
<accession>A0ABR2CR75</accession>
<dbReference type="EMBL" id="JBBPBM010000045">
    <property type="protein sequence ID" value="KAK8522273.1"/>
    <property type="molecule type" value="Genomic_DNA"/>
</dbReference>